<reference evidence="2 3" key="1">
    <citation type="submission" date="2024-04" db="EMBL/GenBank/DDBJ databases">
        <authorList>
            <person name="Waldvogel A.-M."/>
            <person name="Schoenle A."/>
        </authorList>
    </citation>
    <scope>NUCLEOTIDE SEQUENCE [LARGE SCALE GENOMIC DNA]</scope>
</reference>
<gene>
    <name evidence="2" type="ORF">KC01_LOCUS13152</name>
</gene>
<name>A0AAV2JYJ8_KNICA</name>
<dbReference type="EMBL" id="OZ035837">
    <property type="protein sequence ID" value="CAL1582575.1"/>
    <property type="molecule type" value="Genomic_DNA"/>
</dbReference>
<keyword evidence="3" id="KW-1185">Reference proteome</keyword>
<evidence type="ECO:0000313" key="2">
    <source>
        <dbReference type="EMBL" id="CAL1582575.1"/>
    </source>
</evidence>
<proteinExistence type="predicted"/>
<feature type="region of interest" description="Disordered" evidence="1">
    <location>
        <begin position="1"/>
        <end position="33"/>
    </location>
</feature>
<evidence type="ECO:0000313" key="3">
    <source>
        <dbReference type="Proteomes" id="UP001497482"/>
    </source>
</evidence>
<sequence>MCSHLKPSLSRKLRDRPRSAPWAPRTHSSSSCGKELTVYGRTEVKLKTSVQRVCNKSHMSLKQTGFEDHVIESTWTLKTTDQYHPNIQQDEISFVALERKKKKKKYVGSKLTTVDGHALRRSQRCVCVDVVGVRSGTWRAVIYMESKIPAKTSEEGSPI</sequence>
<accession>A0AAV2JYJ8</accession>
<dbReference type="Proteomes" id="UP001497482">
    <property type="component" value="Chromosome 15"/>
</dbReference>
<dbReference type="AlphaFoldDB" id="A0AAV2JYJ8"/>
<protein>
    <submittedName>
        <fullName evidence="2">Uncharacterized protein</fullName>
    </submittedName>
</protein>
<organism evidence="2 3">
    <name type="scientific">Knipowitschia caucasica</name>
    <name type="common">Caucasian dwarf goby</name>
    <name type="synonym">Pomatoschistus caucasicus</name>
    <dbReference type="NCBI Taxonomy" id="637954"/>
    <lineage>
        <taxon>Eukaryota</taxon>
        <taxon>Metazoa</taxon>
        <taxon>Chordata</taxon>
        <taxon>Craniata</taxon>
        <taxon>Vertebrata</taxon>
        <taxon>Euteleostomi</taxon>
        <taxon>Actinopterygii</taxon>
        <taxon>Neopterygii</taxon>
        <taxon>Teleostei</taxon>
        <taxon>Neoteleostei</taxon>
        <taxon>Acanthomorphata</taxon>
        <taxon>Gobiaria</taxon>
        <taxon>Gobiiformes</taxon>
        <taxon>Gobioidei</taxon>
        <taxon>Gobiidae</taxon>
        <taxon>Gobiinae</taxon>
        <taxon>Knipowitschia</taxon>
    </lineage>
</organism>
<evidence type="ECO:0000256" key="1">
    <source>
        <dbReference type="SAM" id="MobiDB-lite"/>
    </source>
</evidence>